<dbReference type="InterPro" id="IPR022789">
    <property type="entry name" value="ParD"/>
</dbReference>
<accession>A0ABW0FBL7</accession>
<dbReference type="SUPFAM" id="SSF47598">
    <property type="entry name" value="Ribbon-helix-helix"/>
    <property type="match status" value="1"/>
</dbReference>
<evidence type="ECO:0000256" key="2">
    <source>
        <dbReference type="ARBA" id="ARBA00022649"/>
    </source>
</evidence>
<keyword evidence="4" id="KW-1185">Reference proteome</keyword>
<evidence type="ECO:0000313" key="3">
    <source>
        <dbReference type="EMBL" id="MFC5296787.1"/>
    </source>
</evidence>
<dbReference type="InterPro" id="IPR038296">
    <property type="entry name" value="ParD_sf"/>
</dbReference>
<dbReference type="Proteomes" id="UP001595937">
    <property type="component" value="Unassembled WGS sequence"/>
</dbReference>
<dbReference type="GeneID" id="303296660"/>
<protein>
    <submittedName>
        <fullName evidence="3">Type II toxin-antitoxin system ParD family antitoxin</fullName>
    </submittedName>
</protein>
<sequence>MATRNVVLSDHQHELVNSLVTSGRYQNASEVLRAGLRLLEQRDAEDAARLAALRAAADRGWADVAAGRFRDVDDSTLDGLIAQLGEPGAES</sequence>
<dbReference type="CDD" id="cd22231">
    <property type="entry name" value="RHH_NikR_HicB-like"/>
    <property type="match status" value="1"/>
</dbReference>
<dbReference type="Gene3D" id="6.10.10.120">
    <property type="entry name" value="Antitoxin ParD1-like"/>
    <property type="match status" value="1"/>
</dbReference>
<comment type="caution">
    <text evidence="3">The sequence shown here is derived from an EMBL/GenBank/DDBJ whole genome shotgun (WGS) entry which is preliminary data.</text>
</comment>
<dbReference type="RefSeq" id="WP_193119333.1">
    <property type="nucleotide sequence ID" value="NZ_BAAAIR010000031.1"/>
</dbReference>
<dbReference type="NCBIfam" id="TIGR02606">
    <property type="entry name" value="antidote_CC2985"/>
    <property type="match status" value="1"/>
</dbReference>
<comment type="similarity">
    <text evidence="1">Belongs to the ParD antitoxin family.</text>
</comment>
<evidence type="ECO:0000313" key="4">
    <source>
        <dbReference type="Proteomes" id="UP001595937"/>
    </source>
</evidence>
<evidence type="ECO:0000256" key="1">
    <source>
        <dbReference type="ARBA" id="ARBA00008580"/>
    </source>
</evidence>
<dbReference type="PANTHER" id="PTHR36582:SF2">
    <property type="entry name" value="ANTITOXIN PARD"/>
    <property type="match status" value="1"/>
</dbReference>
<name>A0ABW0FBL7_9MICO</name>
<dbReference type="PANTHER" id="PTHR36582">
    <property type="entry name" value="ANTITOXIN PARD"/>
    <property type="match status" value="1"/>
</dbReference>
<dbReference type="InterPro" id="IPR010985">
    <property type="entry name" value="Ribbon_hlx_hlx"/>
</dbReference>
<gene>
    <name evidence="3" type="ORF">ACFPK8_04630</name>
</gene>
<reference evidence="4" key="1">
    <citation type="journal article" date="2019" name="Int. J. Syst. Evol. Microbiol.">
        <title>The Global Catalogue of Microorganisms (GCM) 10K type strain sequencing project: providing services to taxonomists for standard genome sequencing and annotation.</title>
        <authorList>
            <consortium name="The Broad Institute Genomics Platform"/>
            <consortium name="The Broad Institute Genome Sequencing Center for Infectious Disease"/>
            <person name="Wu L."/>
            <person name="Ma J."/>
        </authorList>
    </citation>
    <scope>NUCLEOTIDE SEQUENCE [LARGE SCALE GENOMIC DNA]</scope>
    <source>
        <strain evidence="4">CGMCC 1.16455</strain>
    </source>
</reference>
<organism evidence="3 4">
    <name type="scientific">Brachybacterium tyrofermentans</name>
    <dbReference type="NCBI Taxonomy" id="47848"/>
    <lineage>
        <taxon>Bacteria</taxon>
        <taxon>Bacillati</taxon>
        <taxon>Actinomycetota</taxon>
        <taxon>Actinomycetes</taxon>
        <taxon>Micrococcales</taxon>
        <taxon>Dermabacteraceae</taxon>
        <taxon>Brachybacterium</taxon>
    </lineage>
</organism>
<dbReference type="EMBL" id="JBHSLN010000014">
    <property type="protein sequence ID" value="MFC5296787.1"/>
    <property type="molecule type" value="Genomic_DNA"/>
</dbReference>
<keyword evidence="2" id="KW-1277">Toxin-antitoxin system</keyword>
<dbReference type="Pfam" id="PF03693">
    <property type="entry name" value="ParD_antitoxin"/>
    <property type="match status" value="1"/>
</dbReference>
<proteinExistence type="inferred from homology"/>